<organism evidence="3 4">
    <name type="scientific">Aeromonas phage PX29</name>
    <dbReference type="NCBI Taxonomy" id="926067"/>
    <lineage>
        <taxon>Viruses</taxon>
        <taxon>Duplodnaviria</taxon>
        <taxon>Heunggongvirae</taxon>
        <taxon>Uroviricota</taxon>
        <taxon>Caudoviricetes</taxon>
        <taxon>Pantevenvirales</taxon>
        <taxon>Straboviridae</taxon>
        <taxon>Angelvirus</taxon>
        <taxon>Angelvirus px29</taxon>
    </lineage>
</organism>
<dbReference type="KEGG" id="vg:18560226"/>
<feature type="coiled-coil region" evidence="1">
    <location>
        <begin position="34"/>
        <end position="61"/>
    </location>
</feature>
<accession>E5DQN5</accession>
<evidence type="ECO:0000313" key="4">
    <source>
        <dbReference type="Proteomes" id="UP000008726"/>
    </source>
</evidence>
<dbReference type="EMBL" id="GU396103">
    <property type="protein sequence ID" value="ADQ53021.1"/>
    <property type="molecule type" value="Genomic_DNA"/>
</dbReference>
<dbReference type="Proteomes" id="UP000008726">
    <property type="component" value="Segment"/>
</dbReference>
<evidence type="ECO:0000256" key="2">
    <source>
        <dbReference type="SAM" id="MobiDB-lite"/>
    </source>
</evidence>
<dbReference type="OrthoDB" id="34821at10239"/>
<reference evidence="3 4" key="1">
    <citation type="journal article" date="2010" name="Virol. J.">
        <title>Genomes of the T4-related bacteriophages as windows on microbial genome evolution.</title>
        <authorList>
            <person name="Petrov V.M."/>
            <person name="Ratnayaka S."/>
            <person name="Nolan J.M."/>
            <person name="Miller E.S."/>
            <person name="Karam J.D."/>
        </authorList>
    </citation>
    <scope>NUCLEOTIDE SEQUENCE [LARGE SCALE GENOMIC DNA]</scope>
</reference>
<proteinExistence type="predicted"/>
<evidence type="ECO:0000256" key="1">
    <source>
        <dbReference type="SAM" id="Coils"/>
    </source>
</evidence>
<evidence type="ECO:0000313" key="3">
    <source>
        <dbReference type="EMBL" id="ADQ53021.1"/>
    </source>
</evidence>
<dbReference type="RefSeq" id="YP_009011731.1">
    <property type="nucleotide sequence ID" value="NC_023688.1"/>
</dbReference>
<feature type="region of interest" description="Disordered" evidence="2">
    <location>
        <begin position="1"/>
        <end position="20"/>
    </location>
</feature>
<protein>
    <submittedName>
        <fullName evidence="3">Uncharacterized protein</fullName>
    </submittedName>
</protein>
<sequence length="104" mass="11784">MANQQGLKLNPEILNKDPDNMTQDELNALYFYLLENMTNKIESQSETIKTINKRLQEASEVFKLHENCITELQEGLIELRKQMDVIKGAGDMGSSRSEGGILLL</sequence>
<keyword evidence="4" id="KW-1185">Reference proteome</keyword>
<gene>
    <name evidence="3" type="ORF">PX29p302</name>
</gene>
<name>E5DQN5_9CAUD</name>
<keyword evidence="1" id="KW-0175">Coiled coil</keyword>
<dbReference type="GeneID" id="18560226"/>